<sequence>MPNSAILRTGVVLAALLALGDLALLPAAGGGFPPIEVAVLAAALATVTLVAAVLAWRGGRVAAWTVAATRALSALSAVPAFFVAGVPAAAMAAASVVLLVSAVCVALLLVGAARVRAT</sequence>
<feature type="transmembrane region" description="Helical" evidence="1">
    <location>
        <begin position="88"/>
        <end position="110"/>
    </location>
</feature>
<gene>
    <name evidence="2" type="ORF">HNR10_002257</name>
</gene>
<keyword evidence="3" id="KW-1185">Reference proteome</keyword>
<reference evidence="2 3" key="1">
    <citation type="submission" date="2020-07" db="EMBL/GenBank/DDBJ databases">
        <title>Sequencing the genomes of 1000 actinobacteria strains.</title>
        <authorList>
            <person name="Klenk H.-P."/>
        </authorList>
    </citation>
    <scope>NUCLEOTIDE SEQUENCE [LARGE SCALE GENOMIC DNA]</scope>
    <source>
        <strain evidence="2 3">DSM 44442</strain>
    </source>
</reference>
<dbReference type="EMBL" id="JACCFS010000001">
    <property type="protein sequence ID" value="NYJ34376.1"/>
    <property type="molecule type" value="Genomic_DNA"/>
</dbReference>
<comment type="caution">
    <text evidence="2">The sequence shown here is derived from an EMBL/GenBank/DDBJ whole genome shotgun (WGS) entry which is preliminary data.</text>
</comment>
<keyword evidence="1" id="KW-1133">Transmembrane helix</keyword>
<dbReference type="Proteomes" id="UP000572051">
    <property type="component" value="Unassembled WGS sequence"/>
</dbReference>
<feature type="transmembrane region" description="Helical" evidence="1">
    <location>
        <begin position="37"/>
        <end position="56"/>
    </location>
</feature>
<evidence type="ECO:0000313" key="2">
    <source>
        <dbReference type="EMBL" id="NYJ34376.1"/>
    </source>
</evidence>
<dbReference type="RefSeq" id="WP_179822987.1">
    <property type="nucleotide sequence ID" value="NZ_JACCFS010000001.1"/>
</dbReference>
<dbReference type="AlphaFoldDB" id="A0A7Z0ELS8"/>
<evidence type="ECO:0008006" key="4">
    <source>
        <dbReference type="Google" id="ProtNLM"/>
    </source>
</evidence>
<feature type="transmembrane region" description="Helical" evidence="1">
    <location>
        <begin position="63"/>
        <end position="82"/>
    </location>
</feature>
<keyword evidence="1" id="KW-0812">Transmembrane</keyword>
<evidence type="ECO:0000256" key="1">
    <source>
        <dbReference type="SAM" id="Phobius"/>
    </source>
</evidence>
<organism evidence="2 3">
    <name type="scientific">Nocardiopsis aegyptia</name>
    <dbReference type="NCBI Taxonomy" id="220378"/>
    <lineage>
        <taxon>Bacteria</taxon>
        <taxon>Bacillati</taxon>
        <taxon>Actinomycetota</taxon>
        <taxon>Actinomycetes</taxon>
        <taxon>Streptosporangiales</taxon>
        <taxon>Nocardiopsidaceae</taxon>
        <taxon>Nocardiopsis</taxon>
    </lineage>
</organism>
<accession>A0A7Z0ELS8</accession>
<proteinExistence type="predicted"/>
<keyword evidence="1" id="KW-0472">Membrane</keyword>
<name>A0A7Z0ELS8_9ACTN</name>
<evidence type="ECO:0000313" key="3">
    <source>
        <dbReference type="Proteomes" id="UP000572051"/>
    </source>
</evidence>
<protein>
    <recommendedName>
        <fullName evidence="4">Integral membrane protein</fullName>
    </recommendedName>
</protein>